<feature type="region of interest" description="Disordered" evidence="1">
    <location>
        <begin position="17"/>
        <end position="56"/>
    </location>
</feature>
<keyword evidence="3" id="KW-1185">Reference proteome</keyword>
<evidence type="ECO:0000256" key="1">
    <source>
        <dbReference type="SAM" id="MobiDB-lite"/>
    </source>
</evidence>
<evidence type="ECO:0000313" key="2">
    <source>
        <dbReference type="EMBL" id="CAL1383644.1"/>
    </source>
</evidence>
<sequence length="86" mass="9084">MNIAQLLRRSQAAVLPRIPSPGKDWRENGGGGAHPGKGWREGASCDGRANGGGGAHKWRTTAARQIRGLGLRLKMVGGVILSVQFI</sequence>
<dbReference type="Proteomes" id="UP001497516">
    <property type="component" value="Chromosome 4"/>
</dbReference>
<dbReference type="AlphaFoldDB" id="A0AAV2ECK9"/>
<name>A0AAV2ECK9_9ROSI</name>
<dbReference type="EMBL" id="OZ034817">
    <property type="protein sequence ID" value="CAL1383644.1"/>
    <property type="molecule type" value="Genomic_DNA"/>
</dbReference>
<organism evidence="2 3">
    <name type="scientific">Linum trigynum</name>
    <dbReference type="NCBI Taxonomy" id="586398"/>
    <lineage>
        <taxon>Eukaryota</taxon>
        <taxon>Viridiplantae</taxon>
        <taxon>Streptophyta</taxon>
        <taxon>Embryophyta</taxon>
        <taxon>Tracheophyta</taxon>
        <taxon>Spermatophyta</taxon>
        <taxon>Magnoliopsida</taxon>
        <taxon>eudicotyledons</taxon>
        <taxon>Gunneridae</taxon>
        <taxon>Pentapetalae</taxon>
        <taxon>rosids</taxon>
        <taxon>fabids</taxon>
        <taxon>Malpighiales</taxon>
        <taxon>Linaceae</taxon>
        <taxon>Linum</taxon>
    </lineage>
</organism>
<reference evidence="2 3" key="1">
    <citation type="submission" date="2024-04" db="EMBL/GenBank/DDBJ databases">
        <authorList>
            <person name="Fracassetti M."/>
        </authorList>
    </citation>
    <scope>NUCLEOTIDE SEQUENCE [LARGE SCALE GENOMIC DNA]</scope>
</reference>
<accession>A0AAV2ECK9</accession>
<evidence type="ECO:0000313" key="3">
    <source>
        <dbReference type="Proteomes" id="UP001497516"/>
    </source>
</evidence>
<proteinExistence type="predicted"/>
<gene>
    <name evidence="2" type="ORF">LTRI10_LOCUS24906</name>
</gene>
<protein>
    <submittedName>
        <fullName evidence="2">Uncharacterized protein</fullName>
    </submittedName>
</protein>